<dbReference type="InterPro" id="IPR001021">
    <property type="entry name" value="Ribosomal_bL25_long"/>
</dbReference>
<sequence>MANSFLLKAEPRSDIGKGASRRLRREEKIPAVIYGGDGEAQSITISHFEILKHLNSDSFYSQIIDIDVNGDVTETVLRDLQRHPYKPTVLHADFQRVVRGQEITVNVPLHFLNTESAAGVKAGGIMSQHVINVEIRCRPRLLPEAIEVDVANLGMNEALHLSDLTLPEGVALTAFAEGDAEQADTAVVSIHPPKTSSNEEDTAEVEAESENE</sequence>
<dbReference type="InterPro" id="IPR011035">
    <property type="entry name" value="Ribosomal_bL25/Gln-tRNA_synth"/>
</dbReference>
<organism evidence="9 10">
    <name type="scientific">Ostreibacterium oceani</name>
    <dbReference type="NCBI Taxonomy" id="2654998"/>
    <lineage>
        <taxon>Bacteria</taxon>
        <taxon>Pseudomonadati</taxon>
        <taxon>Pseudomonadota</taxon>
        <taxon>Gammaproteobacteria</taxon>
        <taxon>Cardiobacteriales</taxon>
        <taxon>Ostreibacteriaceae</taxon>
        <taxon>Ostreibacterium</taxon>
    </lineage>
</organism>
<evidence type="ECO:0000256" key="6">
    <source>
        <dbReference type="SAM" id="MobiDB-lite"/>
    </source>
</evidence>
<dbReference type="InterPro" id="IPR020930">
    <property type="entry name" value="Ribosomal_uL5_bac-type"/>
</dbReference>
<keyword evidence="10" id="KW-1185">Reference proteome</keyword>
<dbReference type="GO" id="GO:0003735">
    <property type="term" value="F:structural constituent of ribosome"/>
    <property type="evidence" value="ECO:0007669"/>
    <property type="project" value="InterPro"/>
</dbReference>
<evidence type="ECO:0000259" key="7">
    <source>
        <dbReference type="Pfam" id="PF01386"/>
    </source>
</evidence>
<evidence type="ECO:0000259" key="8">
    <source>
        <dbReference type="Pfam" id="PF14693"/>
    </source>
</evidence>
<dbReference type="EMBL" id="WHNW01000002">
    <property type="protein sequence ID" value="MPV85548.1"/>
    <property type="molecule type" value="Genomic_DNA"/>
</dbReference>
<keyword evidence="1 5" id="KW-0699">rRNA-binding</keyword>
<dbReference type="AlphaFoldDB" id="A0A6N7EYJ1"/>
<dbReference type="HAMAP" id="MF_01336">
    <property type="entry name" value="Ribosomal_bL25"/>
    <property type="match status" value="1"/>
</dbReference>
<dbReference type="RefSeq" id="WP_152808917.1">
    <property type="nucleotide sequence ID" value="NZ_WHNW01000002.1"/>
</dbReference>
<dbReference type="InterPro" id="IPR029751">
    <property type="entry name" value="Ribosomal_L25_dom"/>
</dbReference>
<dbReference type="NCBIfam" id="NF004130">
    <property type="entry name" value="PRK05618.1-5"/>
    <property type="match status" value="1"/>
</dbReference>
<dbReference type="PANTHER" id="PTHR33284">
    <property type="entry name" value="RIBOSOMAL PROTEIN L25/GLN-TRNA SYNTHETASE, ANTI-CODON-BINDING DOMAIN-CONTAINING PROTEIN"/>
    <property type="match status" value="1"/>
</dbReference>
<dbReference type="SUPFAM" id="SSF50715">
    <property type="entry name" value="Ribosomal protein L25-like"/>
    <property type="match status" value="1"/>
</dbReference>
<reference evidence="9 10" key="1">
    <citation type="submission" date="2019-10" db="EMBL/GenBank/DDBJ databases">
        <title>Cardiobacteriales fam. a chemoheterotrophic member of the order Cardiobacteriales, and proposal of Cardiobacteriales fam. nov.</title>
        <authorList>
            <person name="Wang C."/>
        </authorList>
    </citation>
    <scope>NUCLEOTIDE SEQUENCE [LARGE SCALE GENOMIC DNA]</scope>
    <source>
        <strain evidence="9 10">ML27</strain>
    </source>
</reference>
<dbReference type="GO" id="GO:0008097">
    <property type="term" value="F:5S rRNA binding"/>
    <property type="evidence" value="ECO:0007669"/>
    <property type="project" value="InterPro"/>
</dbReference>
<accession>A0A6N7EYJ1</accession>
<dbReference type="Gene3D" id="2.170.120.20">
    <property type="entry name" value="Ribosomal protein L25, beta domain"/>
    <property type="match status" value="1"/>
</dbReference>
<feature type="compositionally biased region" description="Acidic residues" evidence="6">
    <location>
        <begin position="198"/>
        <end position="212"/>
    </location>
</feature>
<dbReference type="InParanoid" id="A0A6N7EYJ1"/>
<dbReference type="NCBIfam" id="NF004128">
    <property type="entry name" value="PRK05618.1-2"/>
    <property type="match status" value="1"/>
</dbReference>
<dbReference type="CDD" id="cd00495">
    <property type="entry name" value="Ribosomal_L25_TL5_CTC"/>
    <property type="match status" value="1"/>
</dbReference>
<dbReference type="Gene3D" id="2.40.240.10">
    <property type="entry name" value="Ribosomal Protein L25, Chain P"/>
    <property type="match status" value="1"/>
</dbReference>
<dbReference type="InterPro" id="IPR020056">
    <property type="entry name" value="Rbsml_bL25/Gln-tRNA_synth_N"/>
</dbReference>
<gene>
    <name evidence="5" type="primary">rplY</name>
    <name evidence="5" type="synonym">ctc</name>
    <name evidence="9" type="ORF">GCU85_02210</name>
</gene>
<dbReference type="GO" id="GO:0022625">
    <property type="term" value="C:cytosolic large ribosomal subunit"/>
    <property type="evidence" value="ECO:0007669"/>
    <property type="project" value="TreeGrafter"/>
</dbReference>
<proteinExistence type="inferred from homology"/>
<dbReference type="InterPro" id="IPR037121">
    <property type="entry name" value="Ribosomal_bL25_C"/>
</dbReference>
<feature type="domain" description="Large ribosomal subunit protein bL25 beta" evidence="8">
    <location>
        <begin position="102"/>
        <end position="194"/>
    </location>
</feature>
<dbReference type="HAMAP" id="MF_01334">
    <property type="entry name" value="Ribosomal_bL25_CTC"/>
    <property type="match status" value="1"/>
</dbReference>
<keyword evidence="3 5" id="KW-0689">Ribosomal protein</keyword>
<comment type="function">
    <text evidence="5">This is one of the proteins that binds to the 5S RNA in the ribosome where it forms part of the central protuberance.</text>
</comment>
<evidence type="ECO:0000256" key="2">
    <source>
        <dbReference type="ARBA" id="ARBA00022884"/>
    </source>
</evidence>
<feature type="region of interest" description="Disordered" evidence="6">
    <location>
        <begin position="182"/>
        <end position="212"/>
    </location>
</feature>
<keyword evidence="4 5" id="KW-0687">Ribonucleoprotein</keyword>
<dbReference type="NCBIfam" id="NF004612">
    <property type="entry name" value="PRK05943.1"/>
    <property type="match status" value="1"/>
</dbReference>
<comment type="caution">
    <text evidence="9">The sequence shown here is derived from an EMBL/GenBank/DDBJ whole genome shotgun (WGS) entry which is preliminary data.</text>
</comment>
<comment type="subunit">
    <text evidence="5">Part of the 50S ribosomal subunit; part of the 5S rRNA/L5/L18/L25 subcomplex. Contacts the 5S rRNA. Binds to the 5S rRNA independently of L5 and L18.</text>
</comment>
<evidence type="ECO:0000256" key="4">
    <source>
        <dbReference type="ARBA" id="ARBA00023274"/>
    </source>
</evidence>
<evidence type="ECO:0000256" key="1">
    <source>
        <dbReference type="ARBA" id="ARBA00022730"/>
    </source>
</evidence>
<dbReference type="Pfam" id="PF14693">
    <property type="entry name" value="Ribosomal_TL5_C"/>
    <property type="match status" value="1"/>
</dbReference>
<feature type="domain" description="Large ribosomal subunit protein bL25 L25" evidence="7">
    <location>
        <begin position="7"/>
        <end position="94"/>
    </location>
</feature>
<dbReference type="GO" id="GO:0006412">
    <property type="term" value="P:translation"/>
    <property type="evidence" value="ECO:0007669"/>
    <property type="project" value="UniProtKB-UniRule"/>
</dbReference>
<dbReference type="NCBIfam" id="TIGR00731">
    <property type="entry name" value="bL25_bact_ctc"/>
    <property type="match status" value="1"/>
</dbReference>
<dbReference type="InterPro" id="IPR020055">
    <property type="entry name" value="Ribosomal_bL25_short"/>
</dbReference>
<protein>
    <recommendedName>
        <fullName evidence="5">Large ribosomal subunit protein bL25</fullName>
    </recommendedName>
    <alternativeName>
        <fullName evidence="5">General stress protein CTC</fullName>
    </alternativeName>
</protein>
<dbReference type="Proteomes" id="UP000471298">
    <property type="component" value="Unassembled WGS sequence"/>
</dbReference>
<comment type="similarity">
    <text evidence="5">Belongs to the bacterial ribosomal protein bL25 family. CTC subfamily.</text>
</comment>
<dbReference type="InterPro" id="IPR020057">
    <property type="entry name" value="Ribosomal_bL25_b-dom"/>
</dbReference>
<evidence type="ECO:0000256" key="3">
    <source>
        <dbReference type="ARBA" id="ARBA00022980"/>
    </source>
</evidence>
<dbReference type="PANTHER" id="PTHR33284:SF1">
    <property type="entry name" value="RIBOSOMAL PROTEIN L25_GLN-TRNA SYNTHETASE, ANTI-CODON-BINDING DOMAIN-CONTAINING PROTEIN"/>
    <property type="match status" value="1"/>
</dbReference>
<evidence type="ECO:0000313" key="10">
    <source>
        <dbReference type="Proteomes" id="UP000471298"/>
    </source>
</evidence>
<keyword evidence="2 5" id="KW-0694">RNA-binding</keyword>
<evidence type="ECO:0000313" key="9">
    <source>
        <dbReference type="EMBL" id="MPV85548.1"/>
    </source>
</evidence>
<name>A0A6N7EYJ1_9GAMM</name>
<evidence type="ECO:0000256" key="5">
    <source>
        <dbReference type="HAMAP-Rule" id="MF_01334"/>
    </source>
</evidence>
<dbReference type="Pfam" id="PF01386">
    <property type="entry name" value="Ribosomal_L25p"/>
    <property type="match status" value="1"/>
</dbReference>